<reference evidence="1" key="1">
    <citation type="submission" date="2020-01" db="EMBL/GenBank/DDBJ databases">
        <authorList>
            <consortium name="DOE Joint Genome Institute"/>
            <person name="Haridas S."/>
            <person name="Albert R."/>
            <person name="Binder M."/>
            <person name="Bloem J."/>
            <person name="Labutti K."/>
            <person name="Salamov A."/>
            <person name="Andreopoulos B."/>
            <person name="Baker S.E."/>
            <person name="Barry K."/>
            <person name="Bills G."/>
            <person name="Bluhm B.H."/>
            <person name="Cannon C."/>
            <person name="Castanera R."/>
            <person name="Culley D.E."/>
            <person name="Daum C."/>
            <person name="Ezra D."/>
            <person name="Gonzalez J.B."/>
            <person name="Henrissat B."/>
            <person name="Kuo A."/>
            <person name="Liang C."/>
            <person name="Lipzen A."/>
            <person name="Lutzoni F."/>
            <person name="Magnuson J."/>
            <person name="Mondo S."/>
            <person name="Nolan M."/>
            <person name="Ohm R."/>
            <person name="Pangilinan J."/>
            <person name="Park H.-J."/>
            <person name="Ramirez L."/>
            <person name="Alfaro M."/>
            <person name="Sun H."/>
            <person name="Tritt A."/>
            <person name="Yoshinaga Y."/>
            <person name="Zwiers L.-H."/>
            <person name="Turgeon B.G."/>
            <person name="Goodwin S.B."/>
            <person name="Spatafora J.W."/>
            <person name="Crous P.W."/>
            <person name="Grigoriev I.V."/>
        </authorList>
    </citation>
    <scope>NUCLEOTIDE SEQUENCE</scope>
    <source>
        <strain evidence="1">IPT5</strain>
    </source>
</reference>
<accession>A0A6A7BAE9</accession>
<dbReference type="Proteomes" id="UP000799423">
    <property type="component" value="Unassembled WGS sequence"/>
</dbReference>
<keyword evidence="2" id="KW-1185">Reference proteome</keyword>
<proteinExistence type="predicted"/>
<gene>
    <name evidence="1" type="ORF">T440DRAFT_477799</name>
</gene>
<name>A0A6A7BAE9_9PLEO</name>
<dbReference type="AlphaFoldDB" id="A0A6A7BAE9"/>
<dbReference type="EMBL" id="MU006299">
    <property type="protein sequence ID" value="KAF2852340.1"/>
    <property type="molecule type" value="Genomic_DNA"/>
</dbReference>
<evidence type="ECO:0000313" key="1">
    <source>
        <dbReference type="EMBL" id="KAF2852340.1"/>
    </source>
</evidence>
<organism evidence="1 2">
    <name type="scientific">Plenodomus tracheiphilus IPT5</name>
    <dbReference type="NCBI Taxonomy" id="1408161"/>
    <lineage>
        <taxon>Eukaryota</taxon>
        <taxon>Fungi</taxon>
        <taxon>Dikarya</taxon>
        <taxon>Ascomycota</taxon>
        <taxon>Pezizomycotina</taxon>
        <taxon>Dothideomycetes</taxon>
        <taxon>Pleosporomycetidae</taxon>
        <taxon>Pleosporales</taxon>
        <taxon>Pleosporineae</taxon>
        <taxon>Leptosphaeriaceae</taxon>
        <taxon>Plenodomus</taxon>
    </lineage>
</organism>
<evidence type="ECO:0000313" key="2">
    <source>
        <dbReference type="Proteomes" id="UP000799423"/>
    </source>
</evidence>
<sequence length="281" mass="31362">MPGPEHLLWRSGGLTVWRQYHLARRRCYMRPWSLSRRLKHSVGRAGAIEAVQPWQRGTAPSDRGCLGRQFEVGSRGRANGWSSCVVFSAAMASVLRPAMAWGTPGKGRVHARREESSGATRRRLALDRPTFCFCGATCMLPPAEHARRGPRVTHNGRRGAVHDYNTRQRLCAARRVQPPERVVVHAAPLRVSGLAHLVPALSLKPSAIIRRSPSLQVPKHRLVAIHAQTALRTLPKTAPVSFSFHVPQPRLPYWPCPICPSKRRRRPHVAPGNAFMETENS</sequence>
<protein>
    <submittedName>
        <fullName evidence="1">Uncharacterized protein</fullName>
    </submittedName>
</protein>